<dbReference type="FunFam" id="3.30.1360.40:FF:000002">
    <property type="entry name" value="DNA gyrase subunit A"/>
    <property type="match status" value="1"/>
</dbReference>
<reference evidence="11" key="1">
    <citation type="submission" date="2017-05" db="EMBL/GenBank/DDBJ databases">
        <authorList>
            <person name="Kirkegaard R."/>
            <person name="Mcilroy J S."/>
        </authorList>
    </citation>
    <scope>NUCLEOTIDE SEQUENCE [LARGE SCALE GENOMIC DNA]</scope>
</reference>
<dbReference type="KEGG" id="abat:CFX1CAM_1676"/>
<sequence>MDLGTVRSININEEMQQSYLDYAMSVIVSRALPDARDGLKPVQRRILYAMFEMGLRPGSAHKKSARIVGEVLGKYHPHGDMAVYDAMARLAQDFSQRYRLVEGQGNFGSIDGDPPAAMRYTEARLTEISMDILQQLGMDTVDFLDNFDGTLQEPEVLPSSIPNLLVNGASGIAVAMATNIPPHNLGEVVDALVMMFENWTKIDDIGVEDLMKHIKGPDFPTGGLIITDDRTETLAQAYGSGKGRVRMRARVLLEEMSRGRKRIIVTELPYMTNKATLIEKIAEFVRDGSLEGVSDLRDESDRLGMRIVIELSKTANPDEVLKTLYKRTAMQGTFGINILALVKGQPQNLNLKQALKVFADHRLEVVRRRSEYELKKSEERIHIIKAYLIALENLDEVIDTIRRSHRVETARNNLMRKFNLDEIQAQAILDMPLRRLAALERKRIEDEHKEVEKRIKELKALLRSPKMMREVVINELKEVRTRYADARRTQIIQMQEGETAIDRLTTRDMMPEKLVWVAVSKNNKIARTDDDKSFRQWGLDAPSMVLRTTTHHTLYLVTETGEAAALAVQSLPVADDPDSGISLTALSPLTSQHKPKLIFSAPTDLEEGDGYVVSVSKMGMVKRSALSELPGPSAHLFTLVKINDGDALKFLLLTKGDQTIFLATKLGMGIRFNEEEVRPMGLVAAGVNGIKLRENDEVIGGGNASLRGEILLVTNRGKAKRIEPSQFPLQGRYGLGVIAWRLPDDEHIAGSMIGILTSNGVVHFKEAASRLLRVTDAPSRTRAQKGEVVIDVKKGDEILEMTVPLDAISLVGK</sequence>
<feature type="coiled-coil region" evidence="8">
    <location>
        <begin position="434"/>
        <end position="461"/>
    </location>
</feature>
<evidence type="ECO:0000256" key="7">
    <source>
        <dbReference type="PROSITE-ProRule" id="PRU01384"/>
    </source>
</evidence>
<dbReference type="SUPFAM" id="SSF56719">
    <property type="entry name" value="Type II DNA topoisomerase"/>
    <property type="match status" value="1"/>
</dbReference>
<evidence type="ECO:0000256" key="4">
    <source>
        <dbReference type="ARBA" id="ARBA00023029"/>
    </source>
</evidence>
<dbReference type="FunFam" id="1.10.268.10:FF:000001">
    <property type="entry name" value="DNA gyrase subunit A"/>
    <property type="match status" value="1"/>
</dbReference>
<dbReference type="Proteomes" id="UP000195514">
    <property type="component" value="Chromosome I"/>
</dbReference>
<dbReference type="GO" id="GO:0003677">
    <property type="term" value="F:DNA binding"/>
    <property type="evidence" value="ECO:0007669"/>
    <property type="project" value="UniProtKB-UniRule"/>
</dbReference>
<keyword evidence="5 7" id="KW-0238">DNA-binding</keyword>
<dbReference type="Pfam" id="PF00521">
    <property type="entry name" value="DNA_topoisoIV"/>
    <property type="match status" value="1"/>
</dbReference>
<dbReference type="PROSITE" id="PS52040">
    <property type="entry name" value="TOPO_IIA"/>
    <property type="match status" value="1"/>
</dbReference>
<dbReference type="Gene3D" id="3.30.1360.40">
    <property type="match status" value="1"/>
</dbReference>
<evidence type="ECO:0000256" key="8">
    <source>
        <dbReference type="SAM" id="Coils"/>
    </source>
</evidence>
<keyword evidence="11" id="KW-1185">Reference proteome</keyword>
<dbReference type="InterPro" id="IPR050220">
    <property type="entry name" value="Type_II_DNA_Topoisomerases"/>
</dbReference>
<proteinExistence type="inferred from homology"/>
<dbReference type="EMBL" id="LT859958">
    <property type="protein sequence ID" value="SMX54741.1"/>
    <property type="molecule type" value="Genomic_DNA"/>
</dbReference>
<comment type="catalytic activity">
    <reaction evidence="1 7">
        <text>ATP-dependent breakage, passage and rejoining of double-stranded DNA.</text>
        <dbReference type="EC" id="5.6.2.2"/>
    </reaction>
</comment>
<dbReference type="InterPro" id="IPR006691">
    <property type="entry name" value="GyrA/parC_rep"/>
</dbReference>
<dbReference type="SMART" id="SM00434">
    <property type="entry name" value="TOP4c"/>
    <property type="match status" value="1"/>
</dbReference>
<dbReference type="GO" id="GO:0034335">
    <property type="term" value="F:DNA negative supercoiling activity"/>
    <property type="evidence" value="ECO:0007669"/>
    <property type="project" value="UniProtKB-ARBA"/>
</dbReference>
<accession>A0A1Y6K4X5</accession>
<dbReference type="Gene3D" id="2.120.10.90">
    <property type="entry name" value="DNA gyrase/topoisomerase IV, subunit A, C-terminal"/>
    <property type="match status" value="1"/>
</dbReference>
<dbReference type="GO" id="GO:0005737">
    <property type="term" value="C:cytoplasm"/>
    <property type="evidence" value="ECO:0007669"/>
    <property type="project" value="TreeGrafter"/>
</dbReference>
<feature type="active site" description="O-(5'-phospho-DNA)-tyrosine intermediate" evidence="7">
    <location>
        <position position="120"/>
    </location>
</feature>
<dbReference type="InterPro" id="IPR013757">
    <property type="entry name" value="Topo_IIA_A_a_sf"/>
</dbReference>
<dbReference type="InterPro" id="IPR013758">
    <property type="entry name" value="Topo_IIA_A/C_ab"/>
</dbReference>
<dbReference type="InterPro" id="IPR002205">
    <property type="entry name" value="Topo_IIA_dom_A"/>
</dbReference>
<evidence type="ECO:0000313" key="10">
    <source>
        <dbReference type="EMBL" id="SMX54741.1"/>
    </source>
</evidence>
<evidence type="ECO:0000256" key="3">
    <source>
        <dbReference type="ARBA" id="ARBA00012895"/>
    </source>
</evidence>
<protein>
    <recommendedName>
        <fullName evidence="3">DNA topoisomerase (ATP-hydrolyzing)</fullName>
        <ecNumber evidence="3">5.6.2.2</ecNumber>
    </recommendedName>
</protein>
<name>A0A1Y6K4X5_9CHLR</name>
<dbReference type="Gene3D" id="1.10.268.10">
    <property type="entry name" value="Topoisomerase, domain 3"/>
    <property type="match status" value="1"/>
</dbReference>
<dbReference type="SUPFAM" id="SSF101904">
    <property type="entry name" value="GyrA/ParC C-terminal domain-like"/>
    <property type="match status" value="1"/>
</dbReference>
<organism evidence="10 11">
    <name type="scientific">Candidatus Brevifilum fermentans</name>
    <dbReference type="NCBI Taxonomy" id="1986204"/>
    <lineage>
        <taxon>Bacteria</taxon>
        <taxon>Bacillati</taxon>
        <taxon>Chloroflexota</taxon>
        <taxon>Anaerolineae</taxon>
        <taxon>Anaerolineales</taxon>
        <taxon>Anaerolineaceae</taxon>
        <taxon>Candidatus Brevifilum</taxon>
    </lineage>
</organism>
<dbReference type="RefSeq" id="WP_162287673.1">
    <property type="nucleotide sequence ID" value="NZ_LT859958.1"/>
</dbReference>
<dbReference type="Pfam" id="PF03989">
    <property type="entry name" value="DNA_gyraseA_C"/>
    <property type="match status" value="2"/>
</dbReference>
<keyword evidence="8" id="KW-0175">Coiled coil</keyword>
<evidence type="ECO:0000259" key="9">
    <source>
        <dbReference type="PROSITE" id="PS52040"/>
    </source>
</evidence>
<dbReference type="CDD" id="cd00187">
    <property type="entry name" value="TOP4c"/>
    <property type="match status" value="1"/>
</dbReference>
<feature type="domain" description="Topo IIA-type catalytic" evidence="9">
    <location>
        <begin position="32"/>
        <end position="509"/>
    </location>
</feature>
<dbReference type="EC" id="5.6.2.2" evidence="3"/>
<dbReference type="AlphaFoldDB" id="A0A1Y6K4X5"/>
<evidence type="ECO:0000256" key="2">
    <source>
        <dbReference type="ARBA" id="ARBA00008263"/>
    </source>
</evidence>
<dbReference type="Gene3D" id="3.90.199.10">
    <property type="entry name" value="Topoisomerase II, domain 5"/>
    <property type="match status" value="1"/>
</dbReference>
<dbReference type="GO" id="GO:0006265">
    <property type="term" value="P:DNA topological change"/>
    <property type="evidence" value="ECO:0007669"/>
    <property type="project" value="UniProtKB-UniRule"/>
</dbReference>
<keyword evidence="6 7" id="KW-0413">Isomerase</keyword>
<dbReference type="PANTHER" id="PTHR43493:SF5">
    <property type="entry name" value="DNA GYRASE SUBUNIT A, CHLOROPLASTIC_MITOCHONDRIAL"/>
    <property type="match status" value="1"/>
</dbReference>
<keyword evidence="4 7" id="KW-0799">Topoisomerase</keyword>
<dbReference type="InterPro" id="IPR035516">
    <property type="entry name" value="Gyrase/topoIV_suA_C"/>
</dbReference>
<dbReference type="GO" id="GO:0005524">
    <property type="term" value="F:ATP binding"/>
    <property type="evidence" value="ECO:0007669"/>
    <property type="project" value="InterPro"/>
</dbReference>
<dbReference type="PANTHER" id="PTHR43493">
    <property type="entry name" value="DNA GYRASE/TOPOISOMERASE SUBUNIT A"/>
    <property type="match status" value="1"/>
</dbReference>
<dbReference type="InterPro" id="IPR013760">
    <property type="entry name" value="Topo_IIA-like_dom_sf"/>
</dbReference>
<gene>
    <name evidence="10" type="primary">gyrA</name>
    <name evidence="10" type="ORF">CFX1CAM_1676</name>
</gene>
<evidence type="ECO:0000256" key="1">
    <source>
        <dbReference type="ARBA" id="ARBA00000185"/>
    </source>
</evidence>
<evidence type="ECO:0000256" key="5">
    <source>
        <dbReference type="ARBA" id="ARBA00023125"/>
    </source>
</evidence>
<dbReference type="GO" id="GO:0009330">
    <property type="term" value="C:DNA topoisomerase type II (double strand cut, ATP-hydrolyzing) complex"/>
    <property type="evidence" value="ECO:0007669"/>
    <property type="project" value="TreeGrafter"/>
</dbReference>
<comment type="similarity">
    <text evidence="2">Belongs to the type II topoisomerase GyrA/ParC subunit family.</text>
</comment>
<evidence type="ECO:0000256" key="6">
    <source>
        <dbReference type="ARBA" id="ARBA00023235"/>
    </source>
</evidence>
<evidence type="ECO:0000313" key="11">
    <source>
        <dbReference type="Proteomes" id="UP000195514"/>
    </source>
</evidence>
<dbReference type="NCBIfam" id="NF004044">
    <property type="entry name" value="PRK05561.1"/>
    <property type="match status" value="1"/>
</dbReference>